<sequence length="152" mass="15606">MSYDPAGGQPGGQGWQGGQQPPYPPPPGGYGQQPPAGWGPPPGVGPGGPGPGSGPGSSPDAKSFFSALFDFSFNSFATPGLIRILYIIGTVLIVLGWLGYVVIGFGALGAAAGIGILIVGAIFALFTIALLRVSLEFYYAVVRMSEDIHNRR</sequence>
<feature type="transmembrane region" description="Helical" evidence="2">
    <location>
        <begin position="84"/>
        <end position="108"/>
    </location>
</feature>
<dbReference type="Pfam" id="PF14110">
    <property type="entry name" value="DUF4282"/>
    <property type="match status" value="1"/>
</dbReference>
<keyword evidence="2" id="KW-1133">Transmembrane helix</keyword>
<feature type="compositionally biased region" description="Gly residues" evidence="1">
    <location>
        <begin position="8"/>
        <end position="17"/>
    </location>
</feature>
<dbReference type="AlphaFoldDB" id="A0A7G7MNR0"/>
<dbReference type="Proteomes" id="UP000515728">
    <property type="component" value="Chromosome"/>
</dbReference>
<dbReference type="InterPro" id="IPR025557">
    <property type="entry name" value="DUF4282"/>
</dbReference>
<feature type="region of interest" description="Disordered" evidence="1">
    <location>
        <begin position="1"/>
        <end position="59"/>
    </location>
</feature>
<evidence type="ECO:0000313" key="4">
    <source>
        <dbReference type="Proteomes" id="UP000515728"/>
    </source>
</evidence>
<keyword evidence="2" id="KW-0812">Transmembrane</keyword>
<organism evidence="3 4">
    <name type="scientific">Pseudonocardia petroleophila</name>
    <dbReference type="NCBI Taxonomy" id="37331"/>
    <lineage>
        <taxon>Bacteria</taxon>
        <taxon>Bacillati</taxon>
        <taxon>Actinomycetota</taxon>
        <taxon>Actinomycetes</taxon>
        <taxon>Pseudonocardiales</taxon>
        <taxon>Pseudonocardiaceae</taxon>
        <taxon>Pseudonocardia</taxon>
    </lineage>
</organism>
<dbReference type="KEGG" id="ppel:H6H00_11335"/>
<gene>
    <name evidence="3" type="ORF">H6H00_11335</name>
</gene>
<keyword evidence="2" id="KW-0472">Membrane</keyword>
<proteinExistence type="predicted"/>
<dbReference type="EMBL" id="CP060131">
    <property type="protein sequence ID" value="QNG54421.1"/>
    <property type="molecule type" value="Genomic_DNA"/>
</dbReference>
<dbReference type="RefSeq" id="WP_185721239.1">
    <property type="nucleotide sequence ID" value="NZ_BAAAWI010000001.1"/>
</dbReference>
<feature type="transmembrane region" description="Helical" evidence="2">
    <location>
        <begin position="114"/>
        <end position="135"/>
    </location>
</feature>
<keyword evidence="4" id="KW-1185">Reference proteome</keyword>
<evidence type="ECO:0000256" key="2">
    <source>
        <dbReference type="SAM" id="Phobius"/>
    </source>
</evidence>
<name>A0A7G7MNR0_9PSEU</name>
<accession>A0A7G7MNR0</accession>
<reference evidence="3 4" key="1">
    <citation type="submission" date="2020-08" db="EMBL/GenBank/DDBJ databases">
        <authorList>
            <person name="Mo P."/>
        </authorList>
    </citation>
    <scope>NUCLEOTIDE SEQUENCE [LARGE SCALE GENOMIC DNA]</scope>
    <source>
        <strain evidence="3 4">CGMCC 4.1532</strain>
    </source>
</reference>
<feature type="compositionally biased region" description="Gly residues" evidence="1">
    <location>
        <begin position="45"/>
        <end position="55"/>
    </location>
</feature>
<evidence type="ECO:0000313" key="3">
    <source>
        <dbReference type="EMBL" id="QNG54421.1"/>
    </source>
</evidence>
<protein>
    <submittedName>
        <fullName evidence="3">DUF4282 domain-containing protein</fullName>
    </submittedName>
</protein>
<evidence type="ECO:0000256" key="1">
    <source>
        <dbReference type="SAM" id="MobiDB-lite"/>
    </source>
</evidence>